<comment type="caution">
    <text evidence="2">The sequence shown here is derived from an EMBL/GenBank/DDBJ whole genome shotgun (WGS) entry which is preliminary data.</text>
</comment>
<dbReference type="Gene3D" id="3.90.550.10">
    <property type="entry name" value="Spore Coat Polysaccharide Biosynthesis Protein SpsA, Chain A"/>
    <property type="match status" value="1"/>
</dbReference>
<dbReference type="InterPro" id="IPR029044">
    <property type="entry name" value="Nucleotide-diphossugar_trans"/>
</dbReference>
<dbReference type="Pfam" id="PF00535">
    <property type="entry name" value="Glycos_transf_2"/>
    <property type="match status" value="1"/>
</dbReference>
<sequence length="276" mass="31554">MTPATQKRFRVIGIVLARNEDIFIRTAIENIVPACDEILVFDHGSSDGTVAIIKDLAARESKIEFLSIRSPEESHRAIEKFAGSATWIFAVDGDEIYDPGRTKEFCDRLRMGEFAEYFQLRGNVLHVDERSEGEYRGFLAPPSRPMTKMFNFSLLESWTDGFERLHGGKQVFKAPDQPVRRLAISDQYDFAESPFRCLHMVFLKRSSREKSDQGPRLNIADDVSARFGERWKRKIKKFLGLRLSSPGKLKNYRLGDKVTVVDPAFELGSPSRKKEN</sequence>
<keyword evidence="2" id="KW-0808">Transferase</keyword>
<feature type="domain" description="Glycosyltransferase 2-like" evidence="1">
    <location>
        <begin position="14"/>
        <end position="109"/>
    </location>
</feature>
<dbReference type="InterPro" id="IPR001173">
    <property type="entry name" value="Glyco_trans_2-like"/>
</dbReference>
<dbReference type="GO" id="GO:0016740">
    <property type="term" value="F:transferase activity"/>
    <property type="evidence" value="ECO:0007669"/>
    <property type="project" value="UniProtKB-KW"/>
</dbReference>
<keyword evidence="3" id="KW-1185">Reference proteome</keyword>
<reference evidence="2 3" key="1">
    <citation type="submission" date="2020-07" db="EMBL/GenBank/DDBJ databases">
        <authorList>
            <person name="Feng X."/>
        </authorList>
    </citation>
    <scope>NUCLEOTIDE SEQUENCE [LARGE SCALE GENOMIC DNA]</scope>
    <source>
        <strain evidence="2 3">JCM14086</strain>
    </source>
</reference>
<evidence type="ECO:0000259" key="1">
    <source>
        <dbReference type="Pfam" id="PF00535"/>
    </source>
</evidence>
<protein>
    <submittedName>
        <fullName evidence="2">Glycosyltransferase family 2 protein</fullName>
    </submittedName>
</protein>
<evidence type="ECO:0000313" key="2">
    <source>
        <dbReference type="EMBL" id="MBC2601085.1"/>
    </source>
</evidence>
<dbReference type="RefSeq" id="WP_185691811.1">
    <property type="nucleotide sequence ID" value="NZ_JACHVA010000046.1"/>
</dbReference>
<gene>
    <name evidence="2" type="ORF">H5P30_04745</name>
</gene>
<evidence type="ECO:0000313" key="3">
    <source>
        <dbReference type="Proteomes" id="UP000525652"/>
    </source>
</evidence>
<dbReference type="Proteomes" id="UP000525652">
    <property type="component" value="Unassembled WGS sequence"/>
</dbReference>
<dbReference type="EMBL" id="JACHVA010000046">
    <property type="protein sequence ID" value="MBC2601085.1"/>
    <property type="molecule type" value="Genomic_DNA"/>
</dbReference>
<organism evidence="2 3">
    <name type="scientific">Puniceicoccus vermicola</name>
    <dbReference type="NCBI Taxonomy" id="388746"/>
    <lineage>
        <taxon>Bacteria</taxon>
        <taxon>Pseudomonadati</taxon>
        <taxon>Verrucomicrobiota</taxon>
        <taxon>Opitutia</taxon>
        <taxon>Puniceicoccales</taxon>
        <taxon>Puniceicoccaceae</taxon>
        <taxon>Puniceicoccus</taxon>
    </lineage>
</organism>
<accession>A0A7X1E337</accession>
<dbReference type="AlphaFoldDB" id="A0A7X1E337"/>
<name>A0A7X1E337_9BACT</name>
<dbReference type="SUPFAM" id="SSF53448">
    <property type="entry name" value="Nucleotide-diphospho-sugar transferases"/>
    <property type="match status" value="1"/>
</dbReference>
<proteinExistence type="predicted"/>